<feature type="region of interest" description="Disordered" evidence="1">
    <location>
        <begin position="1219"/>
        <end position="1257"/>
    </location>
</feature>
<feature type="compositionally biased region" description="Basic and acidic residues" evidence="1">
    <location>
        <begin position="1050"/>
        <end position="1068"/>
    </location>
</feature>
<feature type="compositionally biased region" description="Polar residues" evidence="1">
    <location>
        <begin position="367"/>
        <end position="384"/>
    </location>
</feature>
<dbReference type="Proteomes" id="UP000812966">
    <property type="component" value="Unassembled WGS sequence"/>
</dbReference>
<protein>
    <submittedName>
        <fullName evidence="2">Uncharacterized protein</fullName>
    </submittedName>
</protein>
<feature type="compositionally biased region" description="Polar residues" evidence="1">
    <location>
        <begin position="67"/>
        <end position="91"/>
    </location>
</feature>
<evidence type="ECO:0000313" key="2">
    <source>
        <dbReference type="EMBL" id="KAG7532182.1"/>
    </source>
</evidence>
<feature type="region of interest" description="Disordered" evidence="1">
    <location>
        <begin position="365"/>
        <end position="430"/>
    </location>
</feature>
<feature type="compositionally biased region" description="Basic and acidic residues" evidence="1">
    <location>
        <begin position="1124"/>
        <end position="1136"/>
    </location>
</feature>
<organism evidence="2 3">
    <name type="scientific">Filobasidium floriforme</name>
    <dbReference type="NCBI Taxonomy" id="5210"/>
    <lineage>
        <taxon>Eukaryota</taxon>
        <taxon>Fungi</taxon>
        <taxon>Dikarya</taxon>
        <taxon>Basidiomycota</taxon>
        <taxon>Agaricomycotina</taxon>
        <taxon>Tremellomycetes</taxon>
        <taxon>Filobasidiales</taxon>
        <taxon>Filobasidiaceae</taxon>
        <taxon>Filobasidium</taxon>
    </lineage>
</organism>
<feature type="compositionally biased region" description="Low complexity" evidence="1">
    <location>
        <begin position="485"/>
        <end position="512"/>
    </location>
</feature>
<feature type="region of interest" description="Disordered" evidence="1">
    <location>
        <begin position="1"/>
        <end position="26"/>
    </location>
</feature>
<keyword evidence="3" id="KW-1185">Reference proteome</keyword>
<feature type="region of interest" description="Disordered" evidence="1">
    <location>
        <begin position="60"/>
        <end position="105"/>
    </location>
</feature>
<feature type="compositionally biased region" description="Low complexity" evidence="1">
    <location>
        <begin position="120"/>
        <end position="133"/>
    </location>
</feature>
<feature type="region of interest" description="Disordered" evidence="1">
    <location>
        <begin position="120"/>
        <end position="183"/>
    </location>
</feature>
<feature type="region of interest" description="Disordered" evidence="1">
    <location>
        <begin position="479"/>
        <end position="526"/>
    </location>
</feature>
<sequence>MVPDRIGSTSNTVDHNNNSDHKIVRQRDVDLGSSDMDEDSVIAEVRGALSEPVELDMDRTNEVSAIRSVTENSTRTGGDQLGSNVSSSANDTIKGKRDPSNLASRGLDQEIDILESLGSSTSVAQVSPSSSRVNAGGMHSDDPLAPPIDLADTPPPAQPSFDIDPRYSMRAETPTRPSTSDRMRLPTQPVVISGFSPRQMTDLDDRDMIPSPRQLPRRSSLAQSLRLHSLPVPPFPDSLRANGHYDPCDPAMVTPPIVDDSDHSHLYNNRPQVNSAPPSPAASTVLHPSAYIHTHHPRRGSLTPLNLNTISPVPPPPMVQASVRRASHAASADGWTLPGGLGVRRKSLSPTMPTLATVSPSKIAASGSLSGSGRKTATWSTTTSGPGGRLVSPERRRGSLRPLTAGDGSVRTFKPPASGLGARRASQPTTNELAQYNSTEISTMGAGLVVPPHADDYPLTYTTGQALVPGGLGAGIRQDFKFGAPSSSPIASGSRPRSRSRSSSNESKSSPSNRTTGSTRFSDGDSIEAERQRIAFLNSNFARDPRGSGVSIGNSQQGPTLGRSPVGIRRASAMKASAESATVLMGNEGFRRGSLGLPGYEDMSPPNPPQSSPSKSPRLYMSKVANMYPDGRRGSNPIDIPKKKKTDRDLEDEDDRNDSLGELSKSTELAQTPPNTSGVAGNAQPRKTSPLARPLPPLLPLSDPGPRLLPSTLALHRANHLLQSKNLASEPMPHPLPASLHPPPPVDVSDFDIDFILAGAAAPTTPAIPLHGAEAADSQNLQAKSTLKLGPGGDDEDTFAKFVGAFDEEYDDRRDEWTFKVCSPASRATKPSIDPAPAADGSVEWEAQRAGRYVISAGGDVTSKHTGRTWRVVRGVGREFEIENLPIVPEEGPAPAFGHLPGSPIVFVLAPKTIHNELGGVKMARKRPNAPTIQTMSSGSEDAHGPTVPKQQATLAALSDRYGSDESARSSPMPNRGRNERAPAFLSSRRSSKSQEPTPASALSQMTHNMLSGNHGDSSKREKKDKVSIGDKIKRTWKSGFSVGSPSFMDDLRERKEEKKQRQREKQQSHSWSGSSSQSSAWTSVGQSSGSSGQISSHSRDHAVGVSTEPRYQPPWMTSGGRGPVDRGIRSSELRAEGSATPAVTSQEDAPAAMSFKEGKAWEAVPEDAMAMVIPLCKPTTDAAGVETHACATALRTNSFFDNAPPESLLIYFVPFTSSQGGGDRPSEAARRASMGQRLRRARSREQMNGGRPGATDFATEVTPVQLVPLPFRSFRIVARVVGPDDLRSEPMLAEWPTGEAGESSESAPLEDEAIAADSSGTRFPTVIAVCHSRGQGVEFVLEGLDRLGLCEGRSAWGPTGYEEWRGSGLSRTGREILDVLWTACVAILGLTTKPT</sequence>
<feature type="compositionally biased region" description="Basic and acidic residues" evidence="1">
    <location>
        <begin position="17"/>
        <end position="26"/>
    </location>
</feature>
<evidence type="ECO:0000313" key="3">
    <source>
        <dbReference type="Proteomes" id="UP000812966"/>
    </source>
</evidence>
<reference evidence="2" key="1">
    <citation type="submission" date="2020-04" db="EMBL/GenBank/DDBJ databases">
        <title>Analysis of mating type loci in Filobasidium floriforme.</title>
        <authorList>
            <person name="Nowrousian M."/>
        </authorList>
    </citation>
    <scope>NUCLEOTIDE SEQUENCE</scope>
    <source>
        <strain evidence="2">CBS 6242</strain>
    </source>
</reference>
<comment type="caution">
    <text evidence="2">The sequence shown here is derived from an EMBL/GenBank/DDBJ whole genome shotgun (WGS) entry which is preliminary data.</text>
</comment>
<feature type="compositionally biased region" description="Polar residues" evidence="1">
    <location>
        <begin position="7"/>
        <end position="16"/>
    </location>
</feature>
<feature type="compositionally biased region" description="Basic and acidic residues" evidence="1">
    <location>
        <begin position="1017"/>
        <end position="1034"/>
    </location>
</feature>
<gene>
    <name evidence="2" type="ORF">FFLO_03731</name>
</gene>
<feature type="region of interest" description="Disordered" evidence="1">
    <location>
        <begin position="585"/>
        <end position="704"/>
    </location>
</feature>
<accession>A0A8K0JM61</accession>
<feature type="compositionally biased region" description="Polar residues" evidence="1">
    <location>
        <begin position="664"/>
        <end position="679"/>
    </location>
</feature>
<name>A0A8K0JM61_9TREE</name>
<proteinExistence type="predicted"/>
<feature type="region of interest" description="Disordered" evidence="1">
    <location>
        <begin position="539"/>
        <end position="565"/>
    </location>
</feature>
<feature type="compositionally biased region" description="Low complexity" evidence="1">
    <location>
        <begin position="1069"/>
        <end position="1097"/>
    </location>
</feature>
<feature type="region of interest" description="Disordered" evidence="1">
    <location>
        <begin position="920"/>
        <end position="1154"/>
    </location>
</feature>
<feature type="compositionally biased region" description="Polar residues" evidence="1">
    <location>
        <begin position="931"/>
        <end position="940"/>
    </location>
</feature>
<evidence type="ECO:0000256" key="1">
    <source>
        <dbReference type="SAM" id="MobiDB-lite"/>
    </source>
</evidence>
<feature type="compositionally biased region" description="Polar residues" evidence="1">
    <location>
        <begin position="994"/>
        <end position="1016"/>
    </location>
</feature>
<dbReference type="EMBL" id="JABELV010000071">
    <property type="protein sequence ID" value="KAG7532182.1"/>
    <property type="molecule type" value="Genomic_DNA"/>
</dbReference>